<reference evidence="2" key="1">
    <citation type="journal article" date="2024" name="Proc. Natl. Acad. Sci. U.S.A.">
        <title>Extraordinary preservation of gene collinearity over three hundred million years revealed in homosporous lycophytes.</title>
        <authorList>
            <person name="Li C."/>
            <person name="Wickell D."/>
            <person name="Kuo L.Y."/>
            <person name="Chen X."/>
            <person name="Nie B."/>
            <person name="Liao X."/>
            <person name="Peng D."/>
            <person name="Ji J."/>
            <person name="Jenkins J."/>
            <person name="Williams M."/>
            <person name="Shu S."/>
            <person name="Plott C."/>
            <person name="Barry K."/>
            <person name="Rajasekar S."/>
            <person name="Grimwood J."/>
            <person name="Han X."/>
            <person name="Sun S."/>
            <person name="Hou Z."/>
            <person name="He W."/>
            <person name="Dai G."/>
            <person name="Sun C."/>
            <person name="Schmutz J."/>
            <person name="Leebens-Mack J.H."/>
            <person name="Li F.W."/>
            <person name="Wang L."/>
        </authorList>
    </citation>
    <scope>NUCLEOTIDE SEQUENCE [LARGE SCALE GENOMIC DNA]</scope>
    <source>
        <strain evidence="2">cv. PW_Plant_1</strain>
    </source>
</reference>
<comment type="caution">
    <text evidence="1">The sequence shown here is derived from an EMBL/GenBank/DDBJ whole genome shotgun (WGS) entry which is preliminary data.</text>
</comment>
<name>A0ACC2CE98_DIPCM</name>
<proteinExistence type="predicted"/>
<accession>A0ACC2CE98</accession>
<organism evidence="1 2">
    <name type="scientific">Diphasiastrum complanatum</name>
    <name type="common">Issler's clubmoss</name>
    <name type="synonym">Lycopodium complanatum</name>
    <dbReference type="NCBI Taxonomy" id="34168"/>
    <lineage>
        <taxon>Eukaryota</taxon>
        <taxon>Viridiplantae</taxon>
        <taxon>Streptophyta</taxon>
        <taxon>Embryophyta</taxon>
        <taxon>Tracheophyta</taxon>
        <taxon>Lycopodiopsida</taxon>
        <taxon>Lycopodiales</taxon>
        <taxon>Lycopodiaceae</taxon>
        <taxon>Lycopodioideae</taxon>
        <taxon>Diphasiastrum</taxon>
    </lineage>
</organism>
<sequence>MMYKLKGEREDRERERGREGDMATMSARAMSKAIVGLFATVPSPCLLSSSSSASPSLSFPRQRSSFRLHGLFAPTFPTLCTSSSLSSAPPSADAASPSASSHPSQSDDAAAAGLEVDSLDIRVGKVVKAWKHPEADSLYVEEVDIGESTGPRTICSGLVNYLSLEELQSCSCSSQLESA</sequence>
<gene>
    <name evidence="1" type="ORF">O6H91_10G006300</name>
</gene>
<dbReference type="EMBL" id="CM055101">
    <property type="protein sequence ID" value="KAJ7540233.1"/>
    <property type="molecule type" value="Genomic_DNA"/>
</dbReference>
<keyword evidence="2" id="KW-1185">Reference proteome</keyword>
<dbReference type="Proteomes" id="UP001162992">
    <property type="component" value="Chromosome 10"/>
</dbReference>
<evidence type="ECO:0000313" key="2">
    <source>
        <dbReference type="Proteomes" id="UP001162992"/>
    </source>
</evidence>
<protein>
    <submittedName>
        <fullName evidence="1">Uncharacterized protein</fullName>
    </submittedName>
</protein>
<evidence type="ECO:0000313" key="1">
    <source>
        <dbReference type="EMBL" id="KAJ7540233.1"/>
    </source>
</evidence>